<feature type="region of interest" description="Disordered" evidence="1">
    <location>
        <begin position="1"/>
        <end position="31"/>
    </location>
</feature>
<comment type="caution">
    <text evidence="3">The sequence shown here is derived from an EMBL/GenBank/DDBJ whole genome shotgun (WGS) entry which is preliminary data.</text>
</comment>
<dbReference type="EMBL" id="DYUE01000126">
    <property type="protein sequence ID" value="HJG91067.1"/>
    <property type="molecule type" value="Genomic_DNA"/>
</dbReference>
<dbReference type="Proteomes" id="UP000742460">
    <property type="component" value="Unassembled WGS sequence"/>
</dbReference>
<gene>
    <name evidence="3" type="ORF">K8V81_05020</name>
</gene>
<dbReference type="Pfam" id="PF14030">
    <property type="entry name" value="DUF4245"/>
    <property type="match status" value="1"/>
</dbReference>
<evidence type="ECO:0000313" key="4">
    <source>
        <dbReference type="Proteomes" id="UP000742460"/>
    </source>
</evidence>
<sequence length="209" mass="22089">MHDAPDPTSAAPERNEPPAPRPQPKSAYQLPTKKNTVLRNMVWALALTMAVVVVIGIGFFGVGSDLQREPLENSALDVAASAERAQRTAPFTVAVPEVGNGWTERSARFTDGDSPRWIIQYSDPQEKLVTLTQESEVSAPMLSSALPGSTVVEELTIGGAECSLLSGGPQDAPQQGISCEGEDFGLLIHGEAERAELEQLAGAALISIG</sequence>
<keyword evidence="2" id="KW-0472">Membrane</keyword>
<dbReference type="InterPro" id="IPR025339">
    <property type="entry name" value="DUF4245"/>
</dbReference>
<protein>
    <submittedName>
        <fullName evidence="3">DUF4245 domain-containing protein</fullName>
    </submittedName>
</protein>
<reference evidence="3" key="2">
    <citation type="submission" date="2021-09" db="EMBL/GenBank/DDBJ databases">
        <authorList>
            <person name="Gilroy R."/>
        </authorList>
    </citation>
    <scope>NUCLEOTIDE SEQUENCE</scope>
    <source>
        <strain evidence="3">ChiGjej5B5-22894</strain>
    </source>
</reference>
<dbReference type="AlphaFoldDB" id="A0A921MVS0"/>
<evidence type="ECO:0000313" key="3">
    <source>
        <dbReference type="EMBL" id="HJG91067.1"/>
    </source>
</evidence>
<name>A0A921MVS0_9MICO</name>
<feature type="transmembrane region" description="Helical" evidence="2">
    <location>
        <begin position="41"/>
        <end position="62"/>
    </location>
</feature>
<reference evidence="3" key="1">
    <citation type="journal article" date="2021" name="PeerJ">
        <title>Extensive microbial diversity within the chicken gut microbiome revealed by metagenomics and culture.</title>
        <authorList>
            <person name="Gilroy R."/>
            <person name="Ravi A."/>
            <person name="Getino M."/>
            <person name="Pursley I."/>
            <person name="Horton D.L."/>
            <person name="Alikhan N.F."/>
            <person name="Baker D."/>
            <person name="Gharbi K."/>
            <person name="Hall N."/>
            <person name="Watson M."/>
            <person name="Adriaenssens E.M."/>
            <person name="Foster-Nyarko E."/>
            <person name="Jarju S."/>
            <person name="Secka A."/>
            <person name="Antonio M."/>
            <person name="Oren A."/>
            <person name="Chaudhuri R.R."/>
            <person name="La Ragione R."/>
            <person name="Hildebrand F."/>
            <person name="Pallen M.J."/>
        </authorList>
    </citation>
    <scope>NUCLEOTIDE SEQUENCE</scope>
    <source>
        <strain evidence="3">ChiGjej5B5-22894</strain>
    </source>
</reference>
<organism evidence="3 4">
    <name type="scientific">Brachybacterium massiliense</name>
    <dbReference type="NCBI Taxonomy" id="1755098"/>
    <lineage>
        <taxon>Bacteria</taxon>
        <taxon>Bacillati</taxon>
        <taxon>Actinomycetota</taxon>
        <taxon>Actinomycetes</taxon>
        <taxon>Micrococcales</taxon>
        <taxon>Dermabacteraceae</taxon>
        <taxon>Brachybacterium</taxon>
    </lineage>
</organism>
<proteinExistence type="predicted"/>
<keyword evidence="2" id="KW-0812">Transmembrane</keyword>
<accession>A0A921MVS0</accession>
<keyword evidence="2" id="KW-1133">Transmembrane helix</keyword>
<evidence type="ECO:0000256" key="1">
    <source>
        <dbReference type="SAM" id="MobiDB-lite"/>
    </source>
</evidence>
<evidence type="ECO:0000256" key="2">
    <source>
        <dbReference type="SAM" id="Phobius"/>
    </source>
</evidence>